<dbReference type="EMBL" id="CP011110">
    <property type="protein sequence ID" value="AKA25733.1"/>
    <property type="molecule type" value="Genomic_DNA"/>
</dbReference>
<name>A0A0D5Y316_9PSED</name>
<dbReference type="KEGG" id="pcz:PCL1606_42860"/>
<dbReference type="Proteomes" id="UP000032748">
    <property type="component" value="Chromosome"/>
</dbReference>
<evidence type="ECO:0000313" key="3">
    <source>
        <dbReference type="Proteomes" id="UP000032748"/>
    </source>
</evidence>
<feature type="region of interest" description="Disordered" evidence="1">
    <location>
        <begin position="1"/>
        <end position="20"/>
    </location>
</feature>
<reference evidence="2 3" key="1">
    <citation type="journal article" date="2015" name="Mol. Plant Microbe Interact.">
        <title>Comparative Genomic Analysis of Pseudomonas chlororaphis PCL1606 Reveals New Insight into Antifungal Compounds Involved in Biocontrol.</title>
        <authorList>
            <person name="Calderon C.E."/>
            <person name="Ramos C."/>
            <person name="de Vicente A."/>
            <person name="Cazorla F.M."/>
        </authorList>
    </citation>
    <scope>NUCLEOTIDE SEQUENCE [LARGE SCALE GENOMIC DNA]</scope>
    <source>
        <strain evidence="2 3">PCL1606</strain>
    </source>
</reference>
<gene>
    <name evidence="2" type="ORF">PCL1606_42860</name>
</gene>
<organism evidence="2 3">
    <name type="scientific">Pseudomonas chlororaphis</name>
    <dbReference type="NCBI Taxonomy" id="587753"/>
    <lineage>
        <taxon>Bacteria</taxon>
        <taxon>Pseudomonadati</taxon>
        <taxon>Pseudomonadota</taxon>
        <taxon>Gammaproteobacteria</taxon>
        <taxon>Pseudomonadales</taxon>
        <taxon>Pseudomonadaceae</taxon>
        <taxon>Pseudomonas</taxon>
    </lineage>
</organism>
<sequence length="40" mass="4537">MTVNDHGEPRRRKSEPAKPDSKIRFWQASCLSIFLGHGAI</sequence>
<proteinExistence type="predicted"/>
<dbReference type="AlphaFoldDB" id="A0A0D5Y316"/>
<accession>A0A0D5Y316</accession>
<evidence type="ECO:0000256" key="1">
    <source>
        <dbReference type="SAM" id="MobiDB-lite"/>
    </source>
</evidence>
<evidence type="ECO:0000313" key="2">
    <source>
        <dbReference type="EMBL" id="AKA25733.1"/>
    </source>
</evidence>
<protein>
    <submittedName>
        <fullName evidence="2">Uncharacterized protein</fullName>
    </submittedName>
</protein>